<evidence type="ECO:0000313" key="1">
    <source>
        <dbReference type="EMBL" id="GAA0965575.1"/>
    </source>
</evidence>
<organism evidence="1 2">
    <name type="scientific">Actinocorallia libanotica</name>
    <dbReference type="NCBI Taxonomy" id="46162"/>
    <lineage>
        <taxon>Bacteria</taxon>
        <taxon>Bacillati</taxon>
        <taxon>Actinomycetota</taxon>
        <taxon>Actinomycetes</taxon>
        <taxon>Streptosporangiales</taxon>
        <taxon>Thermomonosporaceae</taxon>
        <taxon>Actinocorallia</taxon>
    </lineage>
</organism>
<dbReference type="Gene3D" id="3.30.420.10">
    <property type="entry name" value="Ribonuclease H-like superfamily/Ribonuclease H"/>
    <property type="match status" value="1"/>
</dbReference>
<evidence type="ECO:0008006" key="3">
    <source>
        <dbReference type="Google" id="ProtNLM"/>
    </source>
</evidence>
<dbReference type="EMBL" id="BAAAHH010000039">
    <property type="protein sequence ID" value="GAA0965575.1"/>
    <property type="molecule type" value="Genomic_DNA"/>
</dbReference>
<evidence type="ECO:0000313" key="2">
    <source>
        <dbReference type="Proteomes" id="UP001500665"/>
    </source>
</evidence>
<protein>
    <recommendedName>
        <fullName evidence="3">Exonuclease</fullName>
    </recommendedName>
</protein>
<dbReference type="Proteomes" id="UP001500665">
    <property type="component" value="Unassembled WGS sequence"/>
</dbReference>
<gene>
    <name evidence="1" type="ORF">GCM10009550_66070</name>
</gene>
<sequence length="208" mass="23152">MRAGLRRGYGARMGSSDLYFSCDVEADGPVPGPYSMLSFGLSVAGSFDGSVFTPRDPREHTFYAELKPVTDGFVPEALAVSGLDRDALVAEGAEPGRAMSEAARWVRERAARERAFPVFAAYPLGFDWMWMYWYFVRFAEGGSPFGHSRALDMKTLYAARAGARVRDSVKAKMPRRLLPARPHTHHALDDAVEQAELLQNLMMWDGRP</sequence>
<keyword evidence="2" id="KW-1185">Reference proteome</keyword>
<accession>A0ABP4CF93</accession>
<proteinExistence type="predicted"/>
<dbReference type="SUPFAM" id="SSF53098">
    <property type="entry name" value="Ribonuclease H-like"/>
    <property type="match status" value="1"/>
</dbReference>
<dbReference type="InterPro" id="IPR036397">
    <property type="entry name" value="RNaseH_sf"/>
</dbReference>
<name>A0ABP4CF93_9ACTN</name>
<dbReference type="InterPro" id="IPR012337">
    <property type="entry name" value="RNaseH-like_sf"/>
</dbReference>
<reference evidence="2" key="1">
    <citation type="journal article" date="2019" name="Int. J. Syst. Evol. Microbiol.">
        <title>The Global Catalogue of Microorganisms (GCM) 10K type strain sequencing project: providing services to taxonomists for standard genome sequencing and annotation.</title>
        <authorList>
            <consortium name="The Broad Institute Genomics Platform"/>
            <consortium name="The Broad Institute Genome Sequencing Center for Infectious Disease"/>
            <person name="Wu L."/>
            <person name="Ma J."/>
        </authorList>
    </citation>
    <scope>NUCLEOTIDE SEQUENCE [LARGE SCALE GENOMIC DNA]</scope>
    <source>
        <strain evidence="2">JCM 10696</strain>
    </source>
</reference>
<comment type="caution">
    <text evidence="1">The sequence shown here is derived from an EMBL/GenBank/DDBJ whole genome shotgun (WGS) entry which is preliminary data.</text>
</comment>